<comment type="caution">
    <text evidence="1">The sequence shown here is derived from an EMBL/GenBank/DDBJ whole genome shotgun (WGS) entry which is preliminary data.</text>
</comment>
<evidence type="ECO:0000313" key="1">
    <source>
        <dbReference type="EMBL" id="KAL3308800.1"/>
    </source>
</evidence>
<reference evidence="1 2" key="1">
    <citation type="submission" date="2024-11" db="EMBL/GenBank/DDBJ databases">
        <title>Adaptive evolution of stress response genes in parasites aligns with host niche diversity.</title>
        <authorList>
            <person name="Hahn C."/>
            <person name="Resl P."/>
        </authorList>
    </citation>
    <scope>NUCLEOTIDE SEQUENCE [LARGE SCALE GENOMIC DNA]</scope>
    <source>
        <strain evidence="1">EGGRZ-B1_66</strain>
        <tissue evidence="1">Body</tissue>
    </source>
</reference>
<evidence type="ECO:0000313" key="2">
    <source>
        <dbReference type="Proteomes" id="UP001626550"/>
    </source>
</evidence>
<organism evidence="1 2">
    <name type="scientific">Cichlidogyrus casuarinus</name>
    <dbReference type="NCBI Taxonomy" id="1844966"/>
    <lineage>
        <taxon>Eukaryota</taxon>
        <taxon>Metazoa</taxon>
        <taxon>Spiralia</taxon>
        <taxon>Lophotrochozoa</taxon>
        <taxon>Platyhelminthes</taxon>
        <taxon>Monogenea</taxon>
        <taxon>Monopisthocotylea</taxon>
        <taxon>Dactylogyridea</taxon>
        <taxon>Ancyrocephalidae</taxon>
        <taxon>Cichlidogyrus</taxon>
    </lineage>
</organism>
<sequence>MNPLNTLTSNCNCENFLSESLASMYNTQYCKCCGAVFGLPFGIPSTNMPAYVFRGPTQYYTYYHSDPCCCVKCS</sequence>
<protein>
    <submittedName>
        <fullName evidence="1">Uncharacterized protein</fullName>
    </submittedName>
</protein>
<accession>A0ABD2PNR3</accession>
<proteinExistence type="predicted"/>
<dbReference type="AlphaFoldDB" id="A0ABD2PNR3"/>
<keyword evidence="2" id="KW-1185">Reference proteome</keyword>
<name>A0ABD2PNR3_9PLAT</name>
<dbReference type="Proteomes" id="UP001626550">
    <property type="component" value="Unassembled WGS sequence"/>
</dbReference>
<gene>
    <name evidence="1" type="ORF">Ciccas_012664</name>
</gene>
<dbReference type="EMBL" id="JBJKFK010004686">
    <property type="protein sequence ID" value="KAL3308800.1"/>
    <property type="molecule type" value="Genomic_DNA"/>
</dbReference>